<accession>R9I5R0</accession>
<name>R9I5R0_9BACT</name>
<sequence>MNRKYILAVMFMMVTALSLPVSAQDQWKDTDGNYINAHGGCVLQHEGTYYWFGEHRPAEGFSTQAGVNCYASANLKEWKHLGIALQVSEEAGSDIERGCIMERPKVIYNSKTRKFVMWFHLELKGQGYGPARTAVAVSERPEGPYHFIRSGRVNPGKWPLNLPKDARKKNWEDKKYQEWWTPDWHNAVEQGMLIQRDRKGGQMSRDMTLFVDDDGNAYHIYSSEENLTLHIAELSADYLSHSGRYICIFPGGHNEAPALFKKGETYWMITSGCTGWNPNAARMFSAPSIWGPWEQHPNPCRGEGAEKTFGGQSTYVLELPGEHFIFMADIWKPASLMYSGYLWLPIRFDEAGLPVLEQDRRCTKCVNGTCPKNKQWMIFR</sequence>
<keyword evidence="2 4" id="KW-0378">Hydrolase</keyword>
<evidence type="ECO:0000313" key="6">
    <source>
        <dbReference type="EMBL" id="EOS11603.1"/>
    </source>
</evidence>
<keyword evidence="7" id="KW-1185">Reference proteome</keyword>
<dbReference type="PANTHER" id="PTHR22925:SF3">
    <property type="entry name" value="GLYCOSYL HYDROLASE FAMILY PROTEIN 43"/>
    <property type="match status" value="1"/>
</dbReference>
<feature type="chain" id="PRO_5004474107" description="Beta-glucanase" evidence="5">
    <location>
        <begin position="24"/>
        <end position="380"/>
    </location>
</feature>
<dbReference type="PANTHER" id="PTHR22925">
    <property type="entry name" value="GLYCOSYL HYDROLASE 43 FAMILY MEMBER"/>
    <property type="match status" value="1"/>
</dbReference>
<dbReference type="GO" id="GO:0004553">
    <property type="term" value="F:hydrolase activity, hydrolyzing O-glycosyl compounds"/>
    <property type="evidence" value="ECO:0007669"/>
    <property type="project" value="InterPro"/>
</dbReference>
<dbReference type="PATRIC" id="fig|1235788.3.peg.2784"/>
<dbReference type="CDD" id="cd18825">
    <property type="entry name" value="GH43_CtGH43-like"/>
    <property type="match status" value="1"/>
</dbReference>
<dbReference type="InterPro" id="IPR006710">
    <property type="entry name" value="Glyco_hydro_43"/>
</dbReference>
<dbReference type="GeneID" id="82155294"/>
<comment type="caution">
    <text evidence="6">The sequence shown here is derived from an EMBL/GenBank/DDBJ whole genome shotgun (WGS) entry which is preliminary data.</text>
</comment>
<dbReference type="Pfam" id="PF04616">
    <property type="entry name" value="Glyco_hydro_43"/>
    <property type="match status" value="1"/>
</dbReference>
<proteinExistence type="inferred from homology"/>
<evidence type="ECO:0000256" key="5">
    <source>
        <dbReference type="SAM" id="SignalP"/>
    </source>
</evidence>
<dbReference type="Gene3D" id="2.115.10.20">
    <property type="entry name" value="Glycosyl hydrolase domain, family 43"/>
    <property type="match status" value="1"/>
</dbReference>
<dbReference type="STRING" id="1235788.C802_02714"/>
<dbReference type="RefSeq" id="WP_016277057.1">
    <property type="nucleotide sequence ID" value="NZ_JABVZU010000003.1"/>
</dbReference>
<keyword evidence="3 4" id="KW-0326">Glycosidase</keyword>
<dbReference type="OrthoDB" id="273314at2"/>
<dbReference type="InterPro" id="IPR023296">
    <property type="entry name" value="Glyco_hydro_beta-prop_sf"/>
</dbReference>
<evidence type="ECO:0000256" key="2">
    <source>
        <dbReference type="ARBA" id="ARBA00022801"/>
    </source>
</evidence>
<dbReference type="SUPFAM" id="SSF75005">
    <property type="entry name" value="Arabinanase/levansucrase/invertase"/>
    <property type="match status" value="1"/>
</dbReference>
<evidence type="ECO:0000313" key="7">
    <source>
        <dbReference type="Proteomes" id="UP000014200"/>
    </source>
</evidence>
<gene>
    <name evidence="6" type="ORF">C802_02714</name>
</gene>
<feature type="signal peptide" evidence="5">
    <location>
        <begin position="1"/>
        <end position="23"/>
    </location>
</feature>
<dbReference type="GO" id="GO:0005975">
    <property type="term" value="P:carbohydrate metabolic process"/>
    <property type="evidence" value="ECO:0007669"/>
    <property type="project" value="InterPro"/>
</dbReference>
<dbReference type="EMBL" id="ASSP01000017">
    <property type="protein sequence ID" value="EOS11603.1"/>
    <property type="molecule type" value="Genomic_DNA"/>
</dbReference>
<protein>
    <recommendedName>
        <fullName evidence="8">Beta-glucanase</fullName>
    </recommendedName>
</protein>
<comment type="similarity">
    <text evidence="1 4">Belongs to the glycosyl hydrolase 43 family.</text>
</comment>
<evidence type="ECO:0000256" key="3">
    <source>
        <dbReference type="ARBA" id="ARBA00023295"/>
    </source>
</evidence>
<evidence type="ECO:0000256" key="1">
    <source>
        <dbReference type="ARBA" id="ARBA00009865"/>
    </source>
</evidence>
<evidence type="ECO:0008006" key="8">
    <source>
        <dbReference type="Google" id="ProtNLM"/>
    </source>
</evidence>
<evidence type="ECO:0000256" key="4">
    <source>
        <dbReference type="RuleBase" id="RU361187"/>
    </source>
</evidence>
<keyword evidence="5" id="KW-0732">Signal</keyword>
<dbReference type="Proteomes" id="UP000014200">
    <property type="component" value="Unassembled WGS sequence"/>
</dbReference>
<dbReference type="AlphaFoldDB" id="R9I5R0"/>
<organism evidence="6 7">
    <name type="scientific">Phocaeicola sartorii</name>
    <dbReference type="NCBI Taxonomy" id="671267"/>
    <lineage>
        <taxon>Bacteria</taxon>
        <taxon>Pseudomonadati</taxon>
        <taxon>Bacteroidota</taxon>
        <taxon>Bacteroidia</taxon>
        <taxon>Bacteroidales</taxon>
        <taxon>Bacteroidaceae</taxon>
        <taxon>Phocaeicola</taxon>
    </lineage>
</organism>
<reference evidence="6 7" key="1">
    <citation type="submission" date="2013-04" db="EMBL/GenBank/DDBJ databases">
        <title>The Genome Sequence of Bacteroides massiliensis dnLKV3.</title>
        <authorList>
            <consortium name="The Broad Institute Genomics Platform"/>
            <consortium name="The Broad Institute Genome Sequencing Center for Infectious Disease"/>
            <person name="Earl A."/>
            <person name="Xavier R."/>
            <person name="Kuhn K."/>
            <person name="Stappenbeck T."/>
            <person name="Walker B."/>
            <person name="Young S."/>
            <person name="Zeng Q."/>
            <person name="Gargeya S."/>
            <person name="Fitzgerald M."/>
            <person name="Haas B."/>
            <person name="Abouelleil A."/>
            <person name="Allen A.W."/>
            <person name="Alvarado L."/>
            <person name="Arachchi H.M."/>
            <person name="Berlin A.M."/>
            <person name="Chapman S.B."/>
            <person name="Gainer-Dewar J."/>
            <person name="Goldberg J."/>
            <person name="Griggs A."/>
            <person name="Gujja S."/>
            <person name="Hansen M."/>
            <person name="Howarth C."/>
            <person name="Imamovic A."/>
            <person name="Ireland A."/>
            <person name="Larimer J."/>
            <person name="McCowan C."/>
            <person name="Murphy C."/>
            <person name="Pearson M."/>
            <person name="Poon T.W."/>
            <person name="Priest M."/>
            <person name="Roberts A."/>
            <person name="Saif S."/>
            <person name="Shea T."/>
            <person name="Sisk P."/>
            <person name="Sykes S."/>
            <person name="Wortman J."/>
            <person name="Nusbaum C."/>
            <person name="Birren B."/>
        </authorList>
    </citation>
    <scope>NUCLEOTIDE SEQUENCE [LARGE SCALE GENOMIC DNA]</scope>
    <source>
        <strain evidence="7">dnLKV3</strain>
    </source>
</reference>
<dbReference type="HOGENOM" id="CLU_016116_0_1_10"/>